<reference evidence="2" key="1">
    <citation type="submission" date="2021-02" db="EMBL/GenBank/DDBJ databases">
        <authorList>
            <person name="Nowell W R."/>
        </authorList>
    </citation>
    <scope>NUCLEOTIDE SEQUENCE</scope>
</reference>
<comment type="caution">
    <text evidence="2">The sequence shown here is derived from an EMBL/GenBank/DDBJ whole genome shotgun (WGS) entry which is preliminary data.</text>
</comment>
<dbReference type="EMBL" id="CAJOBS010003076">
    <property type="protein sequence ID" value="CAF4844762.1"/>
    <property type="molecule type" value="Genomic_DNA"/>
</dbReference>
<accession>A0A821RME5</accession>
<protein>
    <submittedName>
        <fullName evidence="2">Uncharacterized protein</fullName>
    </submittedName>
</protein>
<dbReference type="Proteomes" id="UP000663838">
    <property type="component" value="Unassembled WGS sequence"/>
</dbReference>
<dbReference type="EMBL" id="CAJNYV010005410">
    <property type="protein sequence ID" value="CAF3742173.1"/>
    <property type="molecule type" value="Genomic_DNA"/>
</dbReference>
<evidence type="ECO:0000313" key="2">
    <source>
        <dbReference type="EMBL" id="CAF4844762.1"/>
    </source>
</evidence>
<proteinExistence type="predicted"/>
<evidence type="ECO:0000313" key="3">
    <source>
        <dbReference type="Proteomes" id="UP000663838"/>
    </source>
</evidence>
<dbReference type="AlphaFoldDB" id="A0A821RME5"/>
<name>A0A821RME5_9BILA</name>
<organism evidence="2 3">
    <name type="scientific">Rotaria socialis</name>
    <dbReference type="NCBI Taxonomy" id="392032"/>
    <lineage>
        <taxon>Eukaryota</taxon>
        <taxon>Metazoa</taxon>
        <taxon>Spiralia</taxon>
        <taxon>Gnathifera</taxon>
        <taxon>Rotifera</taxon>
        <taxon>Eurotatoria</taxon>
        <taxon>Bdelloidea</taxon>
        <taxon>Philodinida</taxon>
        <taxon>Philodinidae</taxon>
        <taxon>Rotaria</taxon>
    </lineage>
</organism>
<sequence>MRTSPFIIERVSYWLNSFSLAELVFVLNEDARIPPFDKFRISKIATAVRHKFMSDQPDECVKMLIDDLSTAYCQTRPMHKQNSLSSIMVHQNDHLLVPF</sequence>
<gene>
    <name evidence="1" type="ORF">KIK155_LOCUS29211</name>
    <name evidence="2" type="ORF">TOA249_LOCUS26381</name>
</gene>
<dbReference type="Proteomes" id="UP000663865">
    <property type="component" value="Unassembled WGS sequence"/>
</dbReference>
<evidence type="ECO:0000313" key="1">
    <source>
        <dbReference type="EMBL" id="CAF3742173.1"/>
    </source>
</evidence>